<dbReference type="Proteomes" id="UP000067325">
    <property type="component" value="Chromosome"/>
</dbReference>
<dbReference type="Pfam" id="PF00254">
    <property type="entry name" value="FKBP_C"/>
    <property type="match status" value="1"/>
</dbReference>
<sequence>MQIDFETTEGLKRRVTMTITCDKIEQSVHTKLVNIAQTVCIDGFRKGKAPMHIVTQRYLDCVRQDVLNNLMHHEFITAMLQQKINYIGTPNYLYDAYQAGKDFIYRVEFEVYPEVELKGLDNITVEKPLVEVKDTDVDIMLEKLMKQKASWEETSDAANIEDRVTIDFTGKIENKELEGGKAHDLILTIGQEQIFPGLDQNIIGHKAGESFDINVNFPNNYHTKNLQNKSAIFSIVLKKVEQRSLPKLDETFIKCFSVADGTIAALRAKVRQDMERALKNAVHHYVKTQVFDCMLSANLIDVPTALLEEEIDLLKRQTAQRVSGNQTKGQEQELPRDLFETQAKRRVIIALLLSEVIKQKKLKADTTRVNALIEEIASAYDNPKVIINLYKKNKSLIRNIHNMALEEQAFEILLANAKVTEKETCFTDFMHQLSAA</sequence>
<name>A0A088N1G4_9GAMM</name>
<comment type="subcellular location">
    <subcellularLocation>
        <location evidence="11">Cytoplasm</location>
    </subcellularLocation>
    <text evidence="11">About half TF is bound to the ribosome near the polypeptide exit tunnel while the other half is free in the cytoplasm.</text>
</comment>
<dbReference type="Gene3D" id="1.10.3120.10">
    <property type="entry name" value="Trigger factor, C-terminal domain"/>
    <property type="match status" value="1"/>
</dbReference>
<dbReference type="Gene3D" id="3.10.50.40">
    <property type="match status" value="1"/>
</dbReference>
<dbReference type="FunFam" id="3.10.50.40:FF:000001">
    <property type="entry name" value="Trigger factor"/>
    <property type="match status" value="1"/>
</dbReference>
<evidence type="ECO:0000256" key="7">
    <source>
        <dbReference type="ARBA" id="ARBA00023186"/>
    </source>
</evidence>
<accession>A0A088N1G4</accession>
<dbReference type="GO" id="GO:0051301">
    <property type="term" value="P:cell division"/>
    <property type="evidence" value="ECO:0007669"/>
    <property type="project" value="UniProtKB-KW"/>
</dbReference>
<dbReference type="eggNOG" id="COG0544">
    <property type="taxonomic scope" value="Bacteria"/>
</dbReference>
<dbReference type="GO" id="GO:0043022">
    <property type="term" value="F:ribosome binding"/>
    <property type="evidence" value="ECO:0007669"/>
    <property type="project" value="TreeGrafter"/>
</dbReference>
<evidence type="ECO:0000256" key="6">
    <source>
        <dbReference type="ARBA" id="ARBA00023110"/>
    </source>
</evidence>
<dbReference type="NCBIfam" id="TIGR00115">
    <property type="entry name" value="tig"/>
    <property type="match status" value="1"/>
</dbReference>
<dbReference type="PANTHER" id="PTHR30560:SF3">
    <property type="entry name" value="TRIGGER FACTOR-LIKE PROTEIN TIG, CHLOROPLASTIC"/>
    <property type="match status" value="1"/>
</dbReference>
<dbReference type="InterPro" id="IPR036611">
    <property type="entry name" value="Trigger_fac_ribosome-bd_sf"/>
</dbReference>
<dbReference type="PIRSF" id="PIRSF003095">
    <property type="entry name" value="Trigger_factor"/>
    <property type="match status" value="1"/>
</dbReference>
<evidence type="ECO:0000256" key="10">
    <source>
        <dbReference type="ARBA" id="ARBA00029986"/>
    </source>
</evidence>
<evidence type="ECO:0000313" key="16">
    <source>
        <dbReference type="Proteomes" id="UP000067325"/>
    </source>
</evidence>
<dbReference type="GO" id="GO:0051083">
    <property type="term" value="P:'de novo' cotranslational protein folding"/>
    <property type="evidence" value="ECO:0007669"/>
    <property type="project" value="TreeGrafter"/>
</dbReference>
<proteinExistence type="inferred from homology"/>
<protein>
    <recommendedName>
        <fullName evidence="4 11">Trigger factor</fullName>
        <shortName evidence="11">TF</shortName>
        <ecNumber evidence="3 11">5.2.1.8</ecNumber>
    </recommendedName>
    <alternativeName>
        <fullName evidence="10 11">PPIase</fullName>
    </alternativeName>
</protein>
<dbReference type="Pfam" id="PF05697">
    <property type="entry name" value="Trigger_N"/>
    <property type="match status" value="1"/>
</dbReference>
<dbReference type="Pfam" id="PF05698">
    <property type="entry name" value="Trigger_C"/>
    <property type="match status" value="1"/>
</dbReference>
<dbReference type="GO" id="GO:0005737">
    <property type="term" value="C:cytoplasm"/>
    <property type="evidence" value="ECO:0007669"/>
    <property type="project" value="UniProtKB-SubCell"/>
</dbReference>
<organism evidence="15 16">
    <name type="scientific">Candidatus Palibaumannia cicadellinicola</name>
    <dbReference type="NCBI Taxonomy" id="186490"/>
    <lineage>
        <taxon>Bacteria</taxon>
        <taxon>Pseudomonadati</taxon>
        <taxon>Pseudomonadota</taxon>
        <taxon>Gammaproteobacteria</taxon>
        <taxon>Candidatus Palibaumannia</taxon>
    </lineage>
</organism>
<dbReference type="SUPFAM" id="SSF54534">
    <property type="entry name" value="FKBP-like"/>
    <property type="match status" value="1"/>
</dbReference>
<dbReference type="PROSITE" id="PS50059">
    <property type="entry name" value="FKBP_PPIASE"/>
    <property type="match status" value="1"/>
</dbReference>
<dbReference type="InterPro" id="IPR037041">
    <property type="entry name" value="Trigger_fac_C_sf"/>
</dbReference>
<dbReference type="InterPro" id="IPR001179">
    <property type="entry name" value="PPIase_FKBP_dom"/>
</dbReference>
<dbReference type="RefSeq" id="WP_038498372.1">
    <property type="nucleotide sequence ID" value="NZ_CP008985.1"/>
</dbReference>
<dbReference type="InterPro" id="IPR027304">
    <property type="entry name" value="Trigger_fact/SurA_dom_sf"/>
</dbReference>
<reference evidence="15 16" key="1">
    <citation type="journal article" date="2014" name="MBio">
        <title>Differential genome evolution between companion symbionts in an insect-bacterial symbiosis.</title>
        <authorList>
            <person name="Bennett G.M."/>
            <person name="McCutcheon J.P."/>
            <person name="MacDonald B.R."/>
            <person name="Romanovicz D."/>
            <person name="Moran N.A."/>
        </authorList>
    </citation>
    <scope>NUCLEOTIDE SEQUENCE [LARGE SCALE GENOMIC DNA]</scope>
    <source>
        <strain evidence="15 16">BGSS</strain>
    </source>
</reference>
<evidence type="ECO:0000256" key="13">
    <source>
        <dbReference type="RuleBase" id="RU003914"/>
    </source>
</evidence>
<keyword evidence="11" id="KW-0963">Cytoplasm</keyword>
<evidence type="ECO:0000256" key="11">
    <source>
        <dbReference type="HAMAP-Rule" id="MF_00303"/>
    </source>
</evidence>
<comment type="function">
    <text evidence="11">Involved in protein export. Acts as a chaperone by maintaining the newly synthesized protein in an open conformation. Functions as a peptidyl-prolyl cis-trans isomerase.</text>
</comment>
<dbReference type="InterPro" id="IPR005215">
    <property type="entry name" value="Trig_fac"/>
</dbReference>
<evidence type="ECO:0000256" key="5">
    <source>
        <dbReference type="ARBA" id="ARBA00022618"/>
    </source>
</evidence>
<dbReference type="KEGG" id="bcib:IM45_611"/>
<dbReference type="InterPro" id="IPR008880">
    <property type="entry name" value="Trigger_fac_C"/>
</dbReference>
<keyword evidence="7 11" id="KW-0143">Chaperone</keyword>
<dbReference type="GO" id="GO:0003755">
    <property type="term" value="F:peptidyl-prolyl cis-trans isomerase activity"/>
    <property type="evidence" value="ECO:0007669"/>
    <property type="project" value="UniProtKB-UniRule"/>
</dbReference>
<dbReference type="SUPFAM" id="SSF102735">
    <property type="entry name" value="Trigger factor ribosome-binding domain"/>
    <property type="match status" value="1"/>
</dbReference>
<dbReference type="SUPFAM" id="SSF109998">
    <property type="entry name" value="Triger factor/SurA peptide-binding domain-like"/>
    <property type="match status" value="1"/>
</dbReference>
<evidence type="ECO:0000259" key="14">
    <source>
        <dbReference type="PROSITE" id="PS50059"/>
    </source>
</evidence>
<dbReference type="GO" id="GO:0044183">
    <property type="term" value="F:protein folding chaperone"/>
    <property type="evidence" value="ECO:0007669"/>
    <property type="project" value="TreeGrafter"/>
</dbReference>
<evidence type="ECO:0000256" key="9">
    <source>
        <dbReference type="ARBA" id="ARBA00023306"/>
    </source>
</evidence>
<evidence type="ECO:0000256" key="12">
    <source>
        <dbReference type="PROSITE-ProRule" id="PRU00277"/>
    </source>
</evidence>
<keyword evidence="8 11" id="KW-0413">Isomerase</keyword>
<keyword evidence="9 11" id="KW-0131">Cell cycle</keyword>
<comment type="similarity">
    <text evidence="2 11 13">Belongs to the FKBP-type PPIase family. Tig subfamily.</text>
</comment>
<dbReference type="OrthoDB" id="9767721at2"/>
<dbReference type="AlphaFoldDB" id="A0A088N1G4"/>
<keyword evidence="5 11" id="KW-0132">Cell division</keyword>
<comment type="domain">
    <text evidence="11">Consists of 3 domains; the N-terminus binds the ribosome, the middle domain has PPIase activity, while the C-terminus has intrinsic chaperone activity on its own.</text>
</comment>
<evidence type="ECO:0000256" key="2">
    <source>
        <dbReference type="ARBA" id="ARBA00005464"/>
    </source>
</evidence>
<evidence type="ECO:0000256" key="8">
    <source>
        <dbReference type="ARBA" id="ARBA00023235"/>
    </source>
</evidence>
<dbReference type="EMBL" id="CP008985">
    <property type="protein sequence ID" value="AIN47181.1"/>
    <property type="molecule type" value="Genomic_DNA"/>
</dbReference>
<dbReference type="GO" id="GO:0015031">
    <property type="term" value="P:protein transport"/>
    <property type="evidence" value="ECO:0007669"/>
    <property type="project" value="UniProtKB-UniRule"/>
</dbReference>
<dbReference type="InterPro" id="IPR008881">
    <property type="entry name" value="Trigger_fac_ribosome-bd_bac"/>
</dbReference>
<evidence type="ECO:0000256" key="3">
    <source>
        <dbReference type="ARBA" id="ARBA00013194"/>
    </source>
</evidence>
<dbReference type="EC" id="5.2.1.8" evidence="3 11"/>
<dbReference type="GO" id="GO:0043335">
    <property type="term" value="P:protein unfolding"/>
    <property type="evidence" value="ECO:0007669"/>
    <property type="project" value="TreeGrafter"/>
</dbReference>
<dbReference type="PANTHER" id="PTHR30560">
    <property type="entry name" value="TRIGGER FACTOR CHAPERONE AND PEPTIDYL-PROLYL CIS/TRANS ISOMERASE"/>
    <property type="match status" value="1"/>
</dbReference>
<feature type="domain" description="PPIase FKBP-type" evidence="14">
    <location>
        <begin position="161"/>
        <end position="246"/>
    </location>
</feature>
<evidence type="ECO:0000256" key="1">
    <source>
        <dbReference type="ARBA" id="ARBA00000971"/>
    </source>
</evidence>
<comment type="catalytic activity">
    <reaction evidence="1 11 12">
        <text>[protein]-peptidylproline (omega=180) = [protein]-peptidylproline (omega=0)</text>
        <dbReference type="Rhea" id="RHEA:16237"/>
        <dbReference type="Rhea" id="RHEA-COMP:10747"/>
        <dbReference type="Rhea" id="RHEA-COMP:10748"/>
        <dbReference type="ChEBI" id="CHEBI:83833"/>
        <dbReference type="ChEBI" id="CHEBI:83834"/>
        <dbReference type="EC" id="5.2.1.8"/>
    </reaction>
</comment>
<gene>
    <name evidence="11" type="primary">tig</name>
    <name evidence="15" type="ORF">IM45_611</name>
</gene>
<dbReference type="Gene3D" id="3.30.70.1050">
    <property type="entry name" value="Trigger factor ribosome-binding domain"/>
    <property type="match status" value="1"/>
</dbReference>
<dbReference type="HAMAP" id="MF_00303">
    <property type="entry name" value="Trigger_factor_Tig"/>
    <property type="match status" value="1"/>
</dbReference>
<keyword evidence="6 11" id="KW-0697">Rotamase</keyword>
<dbReference type="InterPro" id="IPR046357">
    <property type="entry name" value="PPIase_dom_sf"/>
</dbReference>
<evidence type="ECO:0000256" key="4">
    <source>
        <dbReference type="ARBA" id="ARBA00016902"/>
    </source>
</evidence>
<evidence type="ECO:0000313" key="15">
    <source>
        <dbReference type="EMBL" id="AIN47181.1"/>
    </source>
</evidence>